<dbReference type="PANTHER" id="PTHR34220:SF7">
    <property type="entry name" value="SENSOR HISTIDINE KINASE YPDA"/>
    <property type="match status" value="1"/>
</dbReference>
<dbReference type="GO" id="GO:0000155">
    <property type="term" value="F:phosphorelay sensor kinase activity"/>
    <property type="evidence" value="ECO:0007669"/>
    <property type="project" value="InterPro"/>
</dbReference>
<dbReference type="AlphaFoldDB" id="A0A6C0GCT9"/>
<gene>
    <name evidence="3" type="ORF">GXP67_03065</name>
</gene>
<dbReference type="RefSeq" id="WP_162441797.1">
    <property type="nucleotide sequence ID" value="NZ_CP048222.1"/>
</dbReference>
<feature type="transmembrane region" description="Helical" evidence="1">
    <location>
        <begin position="7"/>
        <end position="22"/>
    </location>
</feature>
<evidence type="ECO:0000313" key="3">
    <source>
        <dbReference type="EMBL" id="QHT65717.1"/>
    </source>
</evidence>
<dbReference type="PANTHER" id="PTHR34220">
    <property type="entry name" value="SENSOR HISTIDINE KINASE YPDA"/>
    <property type="match status" value="1"/>
</dbReference>
<dbReference type="InterPro" id="IPR010559">
    <property type="entry name" value="Sig_transdc_His_kin_internal"/>
</dbReference>
<dbReference type="EMBL" id="CP048222">
    <property type="protein sequence ID" value="QHT65717.1"/>
    <property type="molecule type" value="Genomic_DNA"/>
</dbReference>
<dbReference type="KEGG" id="rhoz:GXP67_03065"/>
<feature type="transmembrane region" description="Helical" evidence="1">
    <location>
        <begin position="74"/>
        <end position="94"/>
    </location>
</feature>
<keyword evidence="3" id="KW-0418">Kinase</keyword>
<feature type="transmembrane region" description="Helical" evidence="1">
    <location>
        <begin position="34"/>
        <end position="53"/>
    </location>
</feature>
<name>A0A6C0GCT9_9BACT</name>
<dbReference type="GO" id="GO:0016020">
    <property type="term" value="C:membrane"/>
    <property type="evidence" value="ECO:0007669"/>
    <property type="project" value="InterPro"/>
</dbReference>
<evidence type="ECO:0000259" key="2">
    <source>
        <dbReference type="Pfam" id="PF06580"/>
    </source>
</evidence>
<evidence type="ECO:0000313" key="4">
    <source>
        <dbReference type="Proteomes" id="UP000480178"/>
    </source>
</evidence>
<keyword evidence="1" id="KW-1133">Transmembrane helix</keyword>
<keyword evidence="3" id="KW-0808">Transferase</keyword>
<feature type="transmembrane region" description="Helical" evidence="1">
    <location>
        <begin position="114"/>
        <end position="134"/>
    </location>
</feature>
<keyword evidence="4" id="KW-1185">Reference proteome</keyword>
<protein>
    <submittedName>
        <fullName evidence="3">Histidine kinase</fullName>
    </submittedName>
</protein>
<dbReference type="InterPro" id="IPR050640">
    <property type="entry name" value="Bact_2-comp_sensor_kinase"/>
</dbReference>
<sequence length="338" mass="39462">MINDKWARIIGIPLISILTPLFKDFEDMITWNEYALQHIIACLVFTTTMWEGNRLIFIYMKRMFPGYKQTLKRVTVQTAISVVYTIFAATFLSFLLSFVFEGCIFDRPHVMDSIMTSIIPTFLVTSVYESVYFFQEWKKNIQQTEALAKENIISQFEALKNQVDPHFLFNSLNTLAALIDEENEPAQKYLEQLSDVYRYVLVSKDKTTVTLAEELAFLESYIYLNKTRFRDNLVVENTITEAYYHKYMVAPLTLQMLVENAIKHNIVSKEKPLTIRLSPEENEYISVENNIQEKTTLEKSTKVGLQNIINRYNFLTPKRIEILNTSELFTVRIPLLNG</sequence>
<proteinExistence type="predicted"/>
<reference evidence="3 4" key="1">
    <citation type="submission" date="2020-01" db="EMBL/GenBank/DDBJ databases">
        <authorList>
            <person name="Kim M.K."/>
        </authorList>
    </citation>
    <scope>NUCLEOTIDE SEQUENCE [LARGE SCALE GENOMIC DNA]</scope>
    <source>
        <strain evidence="3 4">172606-1</strain>
    </source>
</reference>
<dbReference type="Pfam" id="PF06580">
    <property type="entry name" value="His_kinase"/>
    <property type="match status" value="1"/>
</dbReference>
<evidence type="ECO:0000256" key="1">
    <source>
        <dbReference type="SAM" id="Phobius"/>
    </source>
</evidence>
<keyword evidence="1" id="KW-0472">Membrane</keyword>
<accession>A0A6C0GCT9</accession>
<dbReference type="Proteomes" id="UP000480178">
    <property type="component" value="Chromosome"/>
</dbReference>
<organism evidence="3 4">
    <name type="scientific">Rhodocytophaga rosea</name>
    <dbReference type="NCBI Taxonomy" id="2704465"/>
    <lineage>
        <taxon>Bacteria</taxon>
        <taxon>Pseudomonadati</taxon>
        <taxon>Bacteroidota</taxon>
        <taxon>Cytophagia</taxon>
        <taxon>Cytophagales</taxon>
        <taxon>Rhodocytophagaceae</taxon>
        <taxon>Rhodocytophaga</taxon>
    </lineage>
</organism>
<feature type="domain" description="Signal transduction histidine kinase internal region" evidence="2">
    <location>
        <begin position="155"/>
        <end position="233"/>
    </location>
</feature>
<keyword evidence="1" id="KW-0812">Transmembrane</keyword>